<dbReference type="GO" id="GO:0015562">
    <property type="term" value="F:efflux transmembrane transporter activity"/>
    <property type="evidence" value="ECO:0007669"/>
    <property type="project" value="TreeGrafter"/>
</dbReference>
<evidence type="ECO:0000256" key="1">
    <source>
        <dbReference type="ARBA" id="ARBA00009477"/>
    </source>
</evidence>
<keyword evidence="4" id="KW-1185">Reference proteome</keyword>
<sequence length="359" mass="38893">MRRLLPGWWIVPLLLLCSPIVSVSADNRPEVRIERVTETDIIVEVLLNGTANPMRSSRLSTSVAGLLDRVSVEPGNHVAAGDLLIGLDDEQAELELEQADAALDAGRVDLAEARRRLAEAQSVGAGRNIAATEVSARESAVASAQAQLKRLQAERNRHEVALRRHSIKAPFAGVVSQRMSDLGEWVAPGDELLRLVDTQNIRLDFQVPQVHYARINEGSVLQLHHAGERIEATIDTLVPVTDSGARTFLLRAVAPEDVDVLPGMAMQATLRMTTGEQGFTVPRDAINRYPEGRVTVWLAEPTDQSGVFVVSEKRIRPGTGFAGQVEVLSGLQGGEHVVTRGNESLSEGLEVQLATGEDN</sequence>
<dbReference type="Gene3D" id="1.10.287.470">
    <property type="entry name" value="Helix hairpin bin"/>
    <property type="match status" value="1"/>
</dbReference>
<comment type="similarity">
    <text evidence="1">Belongs to the membrane fusion protein (MFP) (TC 8.A.1) family.</text>
</comment>
<feature type="coiled-coil region" evidence="2">
    <location>
        <begin position="96"/>
        <end position="168"/>
    </location>
</feature>
<dbReference type="STRING" id="1434072.SAMN05216210_1521"/>
<dbReference type="NCBIfam" id="TIGR01730">
    <property type="entry name" value="RND_mfp"/>
    <property type="match status" value="1"/>
</dbReference>
<dbReference type="PANTHER" id="PTHR30469">
    <property type="entry name" value="MULTIDRUG RESISTANCE PROTEIN MDTA"/>
    <property type="match status" value="1"/>
</dbReference>
<dbReference type="InterPro" id="IPR006143">
    <property type="entry name" value="RND_pump_MFP"/>
</dbReference>
<dbReference type="AlphaFoldDB" id="A0A1H2FFF6"/>
<dbReference type="GO" id="GO:1990281">
    <property type="term" value="C:efflux pump complex"/>
    <property type="evidence" value="ECO:0007669"/>
    <property type="project" value="TreeGrafter"/>
</dbReference>
<organism evidence="3 4">
    <name type="scientific">Halopseudomonas salegens</name>
    <dbReference type="NCBI Taxonomy" id="1434072"/>
    <lineage>
        <taxon>Bacteria</taxon>
        <taxon>Pseudomonadati</taxon>
        <taxon>Pseudomonadota</taxon>
        <taxon>Gammaproteobacteria</taxon>
        <taxon>Pseudomonadales</taxon>
        <taxon>Pseudomonadaceae</taxon>
        <taxon>Halopseudomonas</taxon>
    </lineage>
</organism>
<dbReference type="EMBL" id="LT629787">
    <property type="protein sequence ID" value="SDU06116.1"/>
    <property type="molecule type" value="Genomic_DNA"/>
</dbReference>
<name>A0A1H2FFF6_9GAMM</name>
<evidence type="ECO:0000313" key="3">
    <source>
        <dbReference type="EMBL" id="SDU06116.1"/>
    </source>
</evidence>
<dbReference type="PANTHER" id="PTHR30469:SF15">
    <property type="entry name" value="HLYD FAMILY OF SECRETION PROTEINS"/>
    <property type="match status" value="1"/>
</dbReference>
<gene>
    <name evidence="3" type="ORF">SAMN05216210_1521</name>
</gene>
<dbReference type="RefSeq" id="WP_197675085.1">
    <property type="nucleotide sequence ID" value="NZ_LT629787.1"/>
</dbReference>
<proteinExistence type="inferred from homology"/>
<dbReference type="SUPFAM" id="SSF111369">
    <property type="entry name" value="HlyD-like secretion proteins"/>
    <property type="match status" value="1"/>
</dbReference>
<keyword evidence="2" id="KW-0175">Coiled coil</keyword>
<dbReference type="Gene3D" id="2.40.50.100">
    <property type="match status" value="1"/>
</dbReference>
<accession>A0A1H2FFF6</accession>
<evidence type="ECO:0000256" key="2">
    <source>
        <dbReference type="SAM" id="Coils"/>
    </source>
</evidence>
<evidence type="ECO:0000313" key="4">
    <source>
        <dbReference type="Proteomes" id="UP000243924"/>
    </source>
</evidence>
<reference evidence="4" key="1">
    <citation type="submission" date="2016-10" db="EMBL/GenBank/DDBJ databases">
        <authorList>
            <person name="Varghese N."/>
            <person name="Submissions S."/>
        </authorList>
    </citation>
    <scope>NUCLEOTIDE SEQUENCE [LARGE SCALE GENOMIC DNA]</scope>
    <source>
        <strain evidence="4">CECT 8338</strain>
    </source>
</reference>
<dbReference type="Proteomes" id="UP000243924">
    <property type="component" value="Chromosome I"/>
</dbReference>
<dbReference type="Gene3D" id="2.40.420.20">
    <property type="match status" value="1"/>
</dbReference>
<protein>
    <submittedName>
        <fullName evidence="3">RND family efflux transporter, MFP subunit</fullName>
    </submittedName>
</protein>
<dbReference type="Gene3D" id="2.40.30.170">
    <property type="match status" value="1"/>
</dbReference>